<dbReference type="EMBL" id="QXCT01000001">
    <property type="protein sequence ID" value="MDW9252518.1"/>
    <property type="molecule type" value="Genomic_DNA"/>
</dbReference>
<dbReference type="AlphaFoldDB" id="A0AAW9CNS8"/>
<accession>A0AAW9CNS8</accession>
<name>A0AAW9CNS8_BURTH</name>
<dbReference type="Proteomes" id="UP001272137">
    <property type="component" value="Unassembled WGS sequence"/>
</dbReference>
<proteinExistence type="predicted"/>
<dbReference type="KEGG" id="btha:DR62_4521"/>
<organism evidence="1 2">
    <name type="scientific">Burkholderia thailandensis</name>
    <dbReference type="NCBI Taxonomy" id="57975"/>
    <lineage>
        <taxon>Bacteria</taxon>
        <taxon>Pseudomonadati</taxon>
        <taxon>Pseudomonadota</taxon>
        <taxon>Betaproteobacteria</taxon>
        <taxon>Burkholderiales</taxon>
        <taxon>Burkholderiaceae</taxon>
        <taxon>Burkholderia</taxon>
        <taxon>pseudomallei group</taxon>
    </lineage>
</organism>
<dbReference type="InterPro" id="IPR011101">
    <property type="entry name" value="DUF5131"/>
</dbReference>
<protein>
    <submittedName>
        <fullName evidence="1">Phage Gp37/Gp68 family protein</fullName>
    </submittedName>
</protein>
<reference evidence="1" key="1">
    <citation type="submission" date="2018-08" db="EMBL/GenBank/DDBJ databases">
        <title>Identification of Burkholderia cepacia strains that express a Burkholderia pseudomallei-like capsular polysaccharide.</title>
        <authorList>
            <person name="Burtnick M.N."/>
            <person name="Vongsouvath M."/>
            <person name="Newton P."/>
            <person name="Wuthiekanun V."/>
            <person name="Limmathurotsakul D."/>
            <person name="Brett P.J."/>
            <person name="Chantratita N."/>
            <person name="Dance D.A."/>
        </authorList>
    </citation>
    <scope>NUCLEOTIDE SEQUENCE</scope>
    <source>
        <strain evidence="1">SBXCC001</strain>
    </source>
</reference>
<dbReference type="RefSeq" id="WP_009901192.1">
    <property type="nucleotide sequence ID" value="NZ_CP008915.2"/>
</dbReference>
<evidence type="ECO:0000313" key="2">
    <source>
        <dbReference type="Proteomes" id="UP001272137"/>
    </source>
</evidence>
<evidence type="ECO:0000313" key="1">
    <source>
        <dbReference type="EMBL" id="MDW9252518.1"/>
    </source>
</evidence>
<dbReference type="Pfam" id="PF07505">
    <property type="entry name" value="DUF5131"/>
    <property type="match status" value="1"/>
</dbReference>
<gene>
    <name evidence="1" type="ORF">C7S16_5154</name>
</gene>
<comment type="caution">
    <text evidence="1">The sequence shown here is derived from an EMBL/GenBank/DDBJ whole genome shotgun (WGS) entry which is preliminary data.</text>
</comment>
<sequence length="316" mass="35191">MSENSKIEWCDHTFNPWEGCQKVGPGCDHCYAEARNTRFGGGKPVNWGPGAPRRRTSPANWRKPLAWNAAHDEFFSAHGRRQRVFCASLADVFDNAIDPEWRVDLFRLIAKTPNLDWLLLTKRIGNVPAMLRETGIDRLPDNVWLGATIVNQADADRDIPKLLAMPARVRFLSMEPLLGSVELASSGALWSDMNGNIVNAPSRGLRGVDWVIVGGESGPGARPMHPNWARDLRGQCADAGVPFLFKQWGEWCPRGPESMGYPLFDNVPRLRITDVGEIGQQLGARGSNDCWMQRAGKRAAGRLLDGRTHDEFPEAR</sequence>